<organism evidence="3 4">
    <name type="scientific">Panicum virgatum</name>
    <name type="common">Blackwell switchgrass</name>
    <dbReference type="NCBI Taxonomy" id="38727"/>
    <lineage>
        <taxon>Eukaryota</taxon>
        <taxon>Viridiplantae</taxon>
        <taxon>Streptophyta</taxon>
        <taxon>Embryophyta</taxon>
        <taxon>Tracheophyta</taxon>
        <taxon>Spermatophyta</taxon>
        <taxon>Magnoliopsida</taxon>
        <taxon>Liliopsida</taxon>
        <taxon>Poales</taxon>
        <taxon>Poaceae</taxon>
        <taxon>PACMAD clade</taxon>
        <taxon>Panicoideae</taxon>
        <taxon>Panicodae</taxon>
        <taxon>Paniceae</taxon>
        <taxon>Panicinae</taxon>
        <taxon>Panicum</taxon>
        <taxon>Panicum sect. Hiantes</taxon>
    </lineage>
</organism>
<proteinExistence type="predicted"/>
<feature type="chain" id="PRO_5035788410" description="DUF7769 domain-containing protein" evidence="1">
    <location>
        <begin position="17"/>
        <end position="574"/>
    </location>
</feature>
<dbReference type="GO" id="GO:0003676">
    <property type="term" value="F:nucleic acid binding"/>
    <property type="evidence" value="ECO:0007669"/>
    <property type="project" value="InterPro"/>
</dbReference>
<evidence type="ECO:0000313" key="4">
    <source>
        <dbReference type="Proteomes" id="UP000823388"/>
    </source>
</evidence>
<evidence type="ECO:0000259" key="2">
    <source>
        <dbReference type="Pfam" id="PF24964"/>
    </source>
</evidence>
<dbReference type="PANTHER" id="PTHR47169:SF2">
    <property type="entry name" value="OS01G0541250 PROTEIN"/>
    <property type="match status" value="1"/>
</dbReference>
<evidence type="ECO:0000256" key="1">
    <source>
        <dbReference type="SAM" id="SignalP"/>
    </source>
</evidence>
<feature type="signal peptide" evidence="1">
    <location>
        <begin position="1"/>
        <end position="16"/>
    </location>
</feature>
<sequence length="574" mass="66065">MKLTIYICAYLTIVHADDEQHQPNRDGWPILDLNAHPPDDEEQAVGEAIPDLNVQATYDDHQPDGEAIPDLNVQPANFDQQPVGDIAFDVIDEQDDFDLNLLVPAQHEEMQQIRDAYFDAMEEDIIFNQDEMHDSNNEHRCANANVHTRAKDLTPNQRQQIYEALLQRSVNGKLRKNTTNKVAELFNVHRSAVWRVWKRAKQCQANGVPVDISSRKPKNCGRKKVEVDLSQVQTIPLRRRSNLRSLAKALGSNKSTLHRLFKQGLLRRHSNTIKPYLTEENKKERLWWCISMLDLSTLHMEPKFIEMDNIIHLDEKWYNATKKNMTFYLHPDEDEPHRTVRNKNSIGKVMFLTAVAKPRYDNEGNCTFDGKIGIWAFIRKEPAKRRSGNRPRGTLITKTMTVDRDTMRSYLIGKVLWAIKTRWPAEDAGRTIWIQQDNARTHVPVDDEDFARAAAQTGFDIRLINQPPNSPDMNVLDLGFFASLQSKTDTTTSRNLDELIANVENEFRNYDVNDLRNVFLTLQGCLIEVMKAGGGNKYKIPHMNKERLEALGLLPRSLNCDRQLYESVMESLGT</sequence>
<dbReference type="Gene3D" id="3.30.420.10">
    <property type="entry name" value="Ribonuclease H-like superfamily/Ribonuclease H"/>
    <property type="match status" value="1"/>
</dbReference>
<comment type="caution">
    <text evidence="3">The sequence shown here is derived from an EMBL/GenBank/DDBJ whole genome shotgun (WGS) entry which is preliminary data.</text>
</comment>
<dbReference type="Pfam" id="PF24964">
    <property type="entry name" value="DUF7769"/>
    <property type="match status" value="1"/>
</dbReference>
<dbReference type="AlphaFoldDB" id="A0A8T0R9G7"/>
<dbReference type="InterPro" id="IPR036397">
    <property type="entry name" value="RNaseH_sf"/>
</dbReference>
<keyword evidence="1" id="KW-0732">Signal</keyword>
<accession>A0A8T0R9G7</accession>
<dbReference type="PANTHER" id="PTHR47169">
    <property type="entry name" value="OS01G0541250 PROTEIN"/>
    <property type="match status" value="1"/>
</dbReference>
<protein>
    <recommendedName>
        <fullName evidence="2">DUF7769 domain-containing protein</fullName>
    </recommendedName>
</protein>
<evidence type="ECO:0000313" key="3">
    <source>
        <dbReference type="EMBL" id="KAG2581906.1"/>
    </source>
</evidence>
<feature type="domain" description="DUF7769" evidence="2">
    <location>
        <begin position="153"/>
        <end position="207"/>
    </location>
</feature>
<dbReference type="EMBL" id="CM029047">
    <property type="protein sequence ID" value="KAG2581906.1"/>
    <property type="molecule type" value="Genomic_DNA"/>
</dbReference>
<keyword evidence="4" id="KW-1185">Reference proteome</keyword>
<reference evidence="3 4" key="1">
    <citation type="submission" date="2020-05" db="EMBL/GenBank/DDBJ databases">
        <title>WGS assembly of Panicum virgatum.</title>
        <authorList>
            <person name="Lovell J.T."/>
            <person name="Jenkins J."/>
            <person name="Shu S."/>
            <person name="Juenger T.E."/>
            <person name="Schmutz J."/>
        </authorList>
    </citation>
    <scope>NUCLEOTIDE SEQUENCE [LARGE SCALE GENOMIC DNA]</scope>
    <source>
        <strain evidence="4">cv. AP13</strain>
    </source>
</reference>
<dbReference type="Proteomes" id="UP000823388">
    <property type="component" value="Chromosome 6K"/>
</dbReference>
<name>A0A8T0R9G7_PANVG</name>
<gene>
    <name evidence="3" type="ORF">PVAP13_6KG084555</name>
</gene>
<dbReference type="InterPro" id="IPR056671">
    <property type="entry name" value="DUF7769"/>
</dbReference>